<sequence length="101" mass="11604">MEEDLKKLKAARGQAKFSITNIYKEEFLEYEEKYFCALSALTEYLTMKQGYSASSSGNASTSITNNNHTFQRLPPIDIKKFSGKNKELLRMRLWQMAIVPA</sequence>
<evidence type="ECO:0000313" key="1">
    <source>
        <dbReference type="EMBL" id="CAG9127525.1"/>
    </source>
</evidence>
<comment type="caution">
    <text evidence="1">The sequence shown here is derived from an EMBL/GenBank/DDBJ whole genome shotgun (WGS) entry which is preliminary data.</text>
</comment>
<dbReference type="EMBL" id="CAJHNJ030000034">
    <property type="protein sequence ID" value="CAG9127525.1"/>
    <property type="molecule type" value="Genomic_DNA"/>
</dbReference>
<keyword evidence="2" id="KW-1185">Reference proteome</keyword>
<gene>
    <name evidence="1" type="ORF">PLXY2_LOCUS8977</name>
</gene>
<proteinExistence type="predicted"/>
<evidence type="ECO:0000313" key="2">
    <source>
        <dbReference type="Proteomes" id="UP000653454"/>
    </source>
</evidence>
<dbReference type="AlphaFoldDB" id="A0A8S4FL25"/>
<reference evidence="1" key="1">
    <citation type="submission" date="2020-11" db="EMBL/GenBank/DDBJ databases">
        <authorList>
            <person name="Whiteford S."/>
        </authorList>
    </citation>
    <scope>NUCLEOTIDE SEQUENCE</scope>
</reference>
<protein>
    <submittedName>
        <fullName evidence="1">(diamondback moth) hypothetical protein</fullName>
    </submittedName>
</protein>
<name>A0A8S4FL25_PLUXY</name>
<dbReference type="Proteomes" id="UP000653454">
    <property type="component" value="Unassembled WGS sequence"/>
</dbReference>
<accession>A0A8S4FL25</accession>
<organism evidence="1 2">
    <name type="scientific">Plutella xylostella</name>
    <name type="common">Diamondback moth</name>
    <name type="synonym">Plutella maculipennis</name>
    <dbReference type="NCBI Taxonomy" id="51655"/>
    <lineage>
        <taxon>Eukaryota</taxon>
        <taxon>Metazoa</taxon>
        <taxon>Ecdysozoa</taxon>
        <taxon>Arthropoda</taxon>
        <taxon>Hexapoda</taxon>
        <taxon>Insecta</taxon>
        <taxon>Pterygota</taxon>
        <taxon>Neoptera</taxon>
        <taxon>Endopterygota</taxon>
        <taxon>Lepidoptera</taxon>
        <taxon>Glossata</taxon>
        <taxon>Ditrysia</taxon>
        <taxon>Yponomeutoidea</taxon>
        <taxon>Plutellidae</taxon>
        <taxon>Plutella</taxon>
    </lineage>
</organism>